<organism evidence="2 3">
    <name type="scientific">Saliphagus infecundisoli</name>
    <dbReference type="NCBI Taxonomy" id="1849069"/>
    <lineage>
        <taxon>Archaea</taxon>
        <taxon>Methanobacteriati</taxon>
        <taxon>Methanobacteriota</taxon>
        <taxon>Stenosarchaea group</taxon>
        <taxon>Halobacteria</taxon>
        <taxon>Halobacteriales</taxon>
        <taxon>Natrialbaceae</taxon>
        <taxon>Saliphagus</taxon>
    </lineage>
</organism>
<reference evidence="2 3" key="1">
    <citation type="journal article" date="2019" name="Int. J. Syst. Evol. Microbiol.">
        <title>The Global Catalogue of Microorganisms (GCM) 10K type strain sequencing project: providing services to taxonomists for standard genome sequencing and annotation.</title>
        <authorList>
            <consortium name="The Broad Institute Genomics Platform"/>
            <consortium name="The Broad Institute Genome Sequencing Center for Infectious Disease"/>
            <person name="Wu L."/>
            <person name="Ma J."/>
        </authorList>
    </citation>
    <scope>NUCLEOTIDE SEQUENCE [LARGE SCALE GENOMIC DNA]</scope>
    <source>
        <strain evidence="2 3">CGMCC 1.15824</strain>
    </source>
</reference>
<keyword evidence="1" id="KW-1133">Transmembrane helix</keyword>
<dbReference type="EMBL" id="JBHSJG010000032">
    <property type="protein sequence ID" value="MFC4987802.1"/>
    <property type="molecule type" value="Genomic_DNA"/>
</dbReference>
<comment type="caution">
    <text evidence="2">The sequence shown here is derived from an EMBL/GenBank/DDBJ whole genome shotgun (WGS) entry which is preliminary data.</text>
</comment>
<evidence type="ECO:0000313" key="3">
    <source>
        <dbReference type="Proteomes" id="UP001595925"/>
    </source>
</evidence>
<accession>A0ABD5QFK3</accession>
<proteinExistence type="predicted"/>
<feature type="transmembrane region" description="Helical" evidence="1">
    <location>
        <begin position="35"/>
        <end position="59"/>
    </location>
</feature>
<dbReference type="Proteomes" id="UP001595925">
    <property type="component" value="Unassembled WGS sequence"/>
</dbReference>
<evidence type="ECO:0000313" key="2">
    <source>
        <dbReference type="EMBL" id="MFC4987802.1"/>
    </source>
</evidence>
<gene>
    <name evidence="2" type="ORF">ACFPFO_08495</name>
</gene>
<keyword evidence="1" id="KW-0812">Transmembrane</keyword>
<keyword evidence="3" id="KW-1185">Reference proteome</keyword>
<keyword evidence="1" id="KW-0472">Membrane</keyword>
<dbReference type="AlphaFoldDB" id="A0ABD5QFK3"/>
<feature type="transmembrane region" description="Helical" evidence="1">
    <location>
        <begin position="7"/>
        <end position="29"/>
    </location>
</feature>
<name>A0ABD5QFK3_9EURY</name>
<sequence length="67" mass="7326">MERTRPVLKVIVGVNVLFLVLLAFSAPYLEPGSGSYVVAVITAGLCLVMLTISAVITYFEWDVFGQF</sequence>
<evidence type="ECO:0000256" key="1">
    <source>
        <dbReference type="SAM" id="Phobius"/>
    </source>
</evidence>
<protein>
    <submittedName>
        <fullName evidence="2">Uncharacterized protein</fullName>
    </submittedName>
</protein>
<dbReference type="RefSeq" id="WP_224828332.1">
    <property type="nucleotide sequence ID" value="NZ_JAIVEF010000005.1"/>
</dbReference>